<name>A0A5B7DJJ4_PORTR</name>
<gene>
    <name evidence="1" type="ORF">E2C01_014217</name>
</gene>
<accession>A0A5B7DJJ4</accession>
<dbReference type="EMBL" id="VSRR010000956">
    <property type="protein sequence ID" value="MPC21239.1"/>
    <property type="molecule type" value="Genomic_DNA"/>
</dbReference>
<reference evidence="1 2" key="1">
    <citation type="submission" date="2019-05" db="EMBL/GenBank/DDBJ databases">
        <title>Another draft genome of Portunus trituberculatus and its Hox gene families provides insights of decapod evolution.</title>
        <authorList>
            <person name="Jeong J.-H."/>
            <person name="Song I."/>
            <person name="Kim S."/>
            <person name="Choi T."/>
            <person name="Kim D."/>
            <person name="Ryu S."/>
            <person name="Kim W."/>
        </authorList>
    </citation>
    <scope>NUCLEOTIDE SEQUENCE [LARGE SCALE GENOMIC DNA]</scope>
    <source>
        <tissue evidence="1">Muscle</tissue>
    </source>
</reference>
<dbReference type="Proteomes" id="UP000324222">
    <property type="component" value="Unassembled WGS sequence"/>
</dbReference>
<sequence length="102" mass="11302">MTPRQGRPTRLIEEGLLLTYKRLHSQTCQSAAATAAPCCSVLLSSRKVRRTDALNQYHLVSLSEPPVRGRSTVNKSKDKRGACRRDSICRDAPILTPAIIRS</sequence>
<comment type="caution">
    <text evidence="1">The sequence shown here is derived from an EMBL/GenBank/DDBJ whole genome shotgun (WGS) entry which is preliminary data.</text>
</comment>
<organism evidence="1 2">
    <name type="scientific">Portunus trituberculatus</name>
    <name type="common">Swimming crab</name>
    <name type="synonym">Neptunus trituberculatus</name>
    <dbReference type="NCBI Taxonomy" id="210409"/>
    <lineage>
        <taxon>Eukaryota</taxon>
        <taxon>Metazoa</taxon>
        <taxon>Ecdysozoa</taxon>
        <taxon>Arthropoda</taxon>
        <taxon>Crustacea</taxon>
        <taxon>Multicrustacea</taxon>
        <taxon>Malacostraca</taxon>
        <taxon>Eumalacostraca</taxon>
        <taxon>Eucarida</taxon>
        <taxon>Decapoda</taxon>
        <taxon>Pleocyemata</taxon>
        <taxon>Brachyura</taxon>
        <taxon>Eubrachyura</taxon>
        <taxon>Portunoidea</taxon>
        <taxon>Portunidae</taxon>
        <taxon>Portuninae</taxon>
        <taxon>Portunus</taxon>
    </lineage>
</organism>
<dbReference type="AlphaFoldDB" id="A0A5B7DJJ4"/>
<protein>
    <submittedName>
        <fullName evidence="1">Uncharacterized protein</fullName>
    </submittedName>
</protein>
<proteinExistence type="predicted"/>
<keyword evidence="2" id="KW-1185">Reference proteome</keyword>
<evidence type="ECO:0000313" key="1">
    <source>
        <dbReference type="EMBL" id="MPC21239.1"/>
    </source>
</evidence>
<evidence type="ECO:0000313" key="2">
    <source>
        <dbReference type="Proteomes" id="UP000324222"/>
    </source>
</evidence>